<feature type="coiled-coil region" evidence="1">
    <location>
        <begin position="20"/>
        <end position="107"/>
    </location>
</feature>
<proteinExistence type="predicted"/>
<evidence type="ECO:0000256" key="2">
    <source>
        <dbReference type="SAM" id="SignalP"/>
    </source>
</evidence>
<evidence type="ECO:0000313" key="4">
    <source>
        <dbReference type="Proteomes" id="UP000290942"/>
    </source>
</evidence>
<dbReference type="RefSeq" id="WP_129687816.1">
    <property type="nucleotide sequence ID" value="NZ_LR214970.1"/>
</dbReference>
<organism evidence="3 4">
    <name type="scientific">Mycoplasmopsis bovigenitalium</name>
    <dbReference type="NCBI Taxonomy" id="2112"/>
    <lineage>
        <taxon>Bacteria</taxon>
        <taxon>Bacillati</taxon>
        <taxon>Mycoplasmatota</taxon>
        <taxon>Mycoplasmoidales</taxon>
        <taxon>Metamycoplasmataceae</taxon>
        <taxon>Mycoplasmopsis</taxon>
    </lineage>
</organism>
<accession>A0A449A9P0</accession>
<feature type="chain" id="PRO_5019535732" description="Lipoprotein" evidence="2">
    <location>
        <begin position="21"/>
        <end position="1001"/>
    </location>
</feature>
<name>A0A449A9P0_9BACT</name>
<evidence type="ECO:0000256" key="1">
    <source>
        <dbReference type="SAM" id="Coils"/>
    </source>
</evidence>
<dbReference type="PROSITE" id="PS51257">
    <property type="entry name" value="PROKAR_LIPOPROTEIN"/>
    <property type="match status" value="1"/>
</dbReference>
<evidence type="ECO:0000313" key="3">
    <source>
        <dbReference type="EMBL" id="VEU60968.1"/>
    </source>
</evidence>
<protein>
    <recommendedName>
        <fullName evidence="5">Lipoprotein</fullName>
    </recommendedName>
</protein>
<sequence length="1001" mass="116803">MKRKLLILAPILATSTVALAASCTNKNDQTDKELAELKLRISRLNSEYATEKSELQKQLETLKAKLSVEISDKDQKDSTIADLQRQLEELQKQVETAEGKKVKKNNLSARTLYGELVKFLAEDFPKTMQDQNPEAFNSNKDLFNQISESVKLSAEEFKTTPEDFKHLFAWQSAIFYNLNRAQLVAKFIDDPSNPVTVLTPKSQLMDELFNWRIKDLDRIIQELSYDSYKNDKKDELIAQVKDAKEKYQKAKDESSLFAHQIAKWFELERESSDETKGPIWDIVNLASPQYRSLLPKFNLPTFKISLFPVYSQIVDEEFKAEVKKELLEMNTSYNKWLKNEGVGYIYSIRFNDLYQRAKVVTDTIRTIAKDPENINYYNEFETWNDLKKFVDEAKLTLFETFSVDYKNEKDKIDKIVDFEIDRSKVGSFASEFYKNYSNKNNDETNGIYDYLWKDFYIKYNKLIENINKMPKSTFTNSYARYTQYLILKKQFKLSINLINLYANLGENIDDSSLKELLKWDNSEKFDKLIENEKETNAKAKKFISDITDGLIFNPLDENANKEKVKTLFTKVLVFKTKLEKELSPEGDWIQYFAENDEIKNQLLTKFHEFFKLVNDINNKETIDSSEVKKINESAKKLWNEMVGTASNTDNETQSIFGKFNKTLIKEGYSVQADDSDYKGFISIFEEIRDTLNNILSKLSENHNATIEKLLKNIDTVTEYGKPWFWLSLPDGVRSKFQEELKQSLDKVSEIIKNNPHDNESLKIEINNVLDKIGSASDGAPQKGLLTIIFDDLNSWESNIQNIENRKKRAIKTAKYIPGQEVFVLLRYWKNNNFAKTTSNLPDKNTHPDKVLSSFLNKLFNDFSNNSKYKLITSIKGNEDYFDTEYFNKDPRTPLIVYNEFKDLETKYAEDLLKFINSDSQDKLSAKKSLVESREKYYNYINSFKEKKIFPDTWVRFSGDKYNNSDEQDERFVSSTLLGFVADAYALSDMIDNFANKKFYEE</sequence>
<evidence type="ECO:0008006" key="5">
    <source>
        <dbReference type="Google" id="ProtNLM"/>
    </source>
</evidence>
<keyword evidence="2" id="KW-0732">Signal</keyword>
<feature type="signal peptide" evidence="2">
    <location>
        <begin position="1"/>
        <end position="20"/>
    </location>
</feature>
<reference evidence="3 4" key="1">
    <citation type="submission" date="2019-01" db="EMBL/GenBank/DDBJ databases">
        <authorList>
            <consortium name="Pathogen Informatics"/>
        </authorList>
    </citation>
    <scope>NUCLEOTIDE SEQUENCE [LARGE SCALE GENOMIC DNA]</scope>
    <source>
        <strain evidence="3 4">NCTC10122</strain>
    </source>
</reference>
<dbReference type="EMBL" id="LR214970">
    <property type="protein sequence ID" value="VEU60968.1"/>
    <property type="molecule type" value="Genomic_DNA"/>
</dbReference>
<dbReference type="Proteomes" id="UP000290942">
    <property type="component" value="Chromosome"/>
</dbReference>
<dbReference type="AlphaFoldDB" id="A0A449A9P0"/>
<gene>
    <name evidence="3" type="ORF">NCTC10122_00566</name>
</gene>
<keyword evidence="1" id="KW-0175">Coiled coil</keyword>